<keyword evidence="4 6" id="KW-0560">Oxidoreductase</keyword>
<dbReference type="InterPro" id="IPR036291">
    <property type="entry name" value="NAD(P)-bd_dom_sf"/>
</dbReference>
<dbReference type="InterPro" id="IPR028939">
    <property type="entry name" value="P5C_Rdtase_cat_N"/>
</dbReference>
<dbReference type="OrthoDB" id="9805754at2"/>
<gene>
    <name evidence="6 11" type="primary">proC</name>
    <name evidence="11" type="ORF">CR203_01835</name>
</gene>
<keyword evidence="12" id="KW-1185">Reference proteome</keyword>
<evidence type="ECO:0000313" key="11">
    <source>
        <dbReference type="EMBL" id="RKL68810.1"/>
    </source>
</evidence>
<dbReference type="Proteomes" id="UP000281498">
    <property type="component" value="Unassembled WGS sequence"/>
</dbReference>
<organism evidence="11 12">
    <name type="scientific">Salipaludibacillus neizhouensis</name>
    <dbReference type="NCBI Taxonomy" id="885475"/>
    <lineage>
        <taxon>Bacteria</taxon>
        <taxon>Bacillati</taxon>
        <taxon>Bacillota</taxon>
        <taxon>Bacilli</taxon>
        <taxon>Bacillales</taxon>
        <taxon>Bacillaceae</taxon>
    </lineage>
</organism>
<dbReference type="PANTHER" id="PTHR11645:SF49">
    <property type="entry name" value="PYRROLINE-5-CARBOXYLATE REDUCTASE 1"/>
    <property type="match status" value="1"/>
</dbReference>
<keyword evidence="3 6" id="KW-0521">NADP</keyword>
<reference evidence="11 12" key="1">
    <citation type="submission" date="2017-10" db="EMBL/GenBank/DDBJ databases">
        <title>Bacillus sp. nov., a halophilic bacterium isolated from a Keqin Lake.</title>
        <authorList>
            <person name="Wang H."/>
        </authorList>
    </citation>
    <scope>NUCLEOTIDE SEQUENCE [LARGE SCALE GENOMIC DNA]</scope>
    <source>
        <strain evidence="11 12">KCTC 13187</strain>
    </source>
</reference>
<feature type="domain" description="Pyrroline-5-carboxylate reductase dimerisation" evidence="10">
    <location>
        <begin position="164"/>
        <end position="268"/>
    </location>
</feature>
<evidence type="ECO:0000256" key="4">
    <source>
        <dbReference type="ARBA" id="ARBA00023002"/>
    </source>
</evidence>
<comment type="subcellular location">
    <subcellularLocation>
        <location evidence="6">Cytoplasm</location>
    </subcellularLocation>
</comment>
<dbReference type="UniPathway" id="UPA00098">
    <property type="reaction ID" value="UER00361"/>
</dbReference>
<dbReference type="SUPFAM" id="SSF51735">
    <property type="entry name" value="NAD(P)-binding Rossmann-fold domains"/>
    <property type="match status" value="1"/>
</dbReference>
<dbReference type="Pfam" id="PF14748">
    <property type="entry name" value="P5CR_dimer"/>
    <property type="match status" value="1"/>
</dbReference>
<evidence type="ECO:0000259" key="9">
    <source>
        <dbReference type="Pfam" id="PF03807"/>
    </source>
</evidence>
<dbReference type="Pfam" id="PF03807">
    <property type="entry name" value="F420_oxidored"/>
    <property type="match status" value="1"/>
</dbReference>
<dbReference type="NCBIfam" id="TIGR00112">
    <property type="entry name" value="proC"/>
    <property type="match status" value="1"/>
</dbReference>
<comment type="catalytic activity">
    <reaction evidence="6">
        <text>L-proline + NADP(+) = (S)-1-pyrroline-5-carboxylate + NADPH + 2 H(+)</text>
        <dbReference type="Rhea" id="RHEA:14109"/>
        <dbReference type="ChEBI" id="CHEBI:15378"/>
        <dbReference type="ChEBI" id="CHEBI:17388"/>
        <dbReference type="ChEBI" id="CHEBI:57783"/>
        <dbReference type="ChEBI" id="CHEBI:58349"/>
        <dbReference type="ChEBI" id="CHEBI:60039"/>
        <dbReference type="EC" id="1.5.1.2"/>
    </reaction>
</comment>
<dbReference type="PIRSF" id="PIRSF000193">
    <property type="entry name" value="Pyrrol-5-carb_rd"/>
    <property type="match status" value="1"/>
</dbReference>
<feature type="binding site" evidence="8">
    <location>
        <begin position="8"/>
        <end position="13"/>
    </location>
    <ligand>
        <name>NADP(+)</name>
        <dbReference type="ChEBI" id="CHEBI:58349"/>
    </ligand>
</feature>
<comment type="catalytic activity">
    <reaction evidence="6">
        <text>L-proline + NAD(+) = (S)-1-pyrroline-5-carboxylate + NADH + 2 H(+)</text>
        <dbReference type="Rhea" id="RHEA:14105"/>
        <dbReference type="ChEBI" id="CHEBI:15378"/>
        <dbReference type="ChEBI" id="CHEBI:17388"/>
        <dbReference type="ChEBI" id="CHEBI:57540"/>
        <dbReference type="ChEBI" id="CHEBI:57945"/>
        <dbReference type="ChEBI" id="CHEBI:60039"/>
        <dbReference type="EC" id="1.5.1.2"/>
    </reaction>
</comment>
<dbReference type="RefSeq" id="WP_110936550.1">
    <property type="nucleotide sequence ID" value="NZ_KZ614146.1"/>
</dbReference>
<keyword evidence="6" id="KW-0963">Cytoplasm</keyword>
<dbReference type="GO" id="GO:0055129">
    <property type="term" value="P:L-proline biosynthetic process"/>
    <property type="evidence" value="ECO:0007669"/>
    <property type="project" value="UniProtKB-UniRule"/>
</dbReference>
<dbReference type="HAMAP" id="MF_01925">
    <property type="entry name" value="P5C_reductase"/>
    <property type="match status" value="1"/>
</dbReference>
<feature type="binding site" evidence="8">
    <location>
        <begin position="71"/>
        <end position="74"/>
    </location>
    <ligand>
        <name>NADP(+)</name>
        <dbReference type="ChEBI" id="CHEBI:58349"/>
    </ligand>
</feature>
<dbReference type="EC" id="1.5.1.2" evidence="6 7"/>
<dbReference type="AlphaFoldDB" id="A0A3A9KDI8"/>
<comment type="caution">
    <text evidence="11">The sequence shown here is derived from an EMBL/GenBank/DDBJ whole genome shotgun (WGS) entry which is preliminary data.</text>
</comment>
<dbReference type="Gene3D" id="3.40.50.720">
    <property type="entry name" value="NAD(P)-binding Rossmann-like Domain"/>
    <property type="match status" value="1"/>
</dbReference>
<keyword evidence="6" id="KW-0028">Amino-acid biosynthesis</keyword>
<dbReference type="GO" id="GO:0004735">
    <property type="term" value="F:pyrroline-5-carboxylate reductase activity"/>
    <property type="evidence" value="ECO:0007669"/>
    <property type="project" value="UniProtKB-UniRule"/>
</dbReference>
<evidence type="ECO:0000256" key="8">
    <source>
        <dbReference type="PIRSR" id="PIRSR000193-1"/>
    </source>
</evidence>
<accession>A0A3A9KDI8</accession>
<dbReference type="PANTHER" id="PTHR11645">
    <property type="entry name" value="PYRROLINE-5-CARBOXYLATE REDUCTASE"/>
    <property type="match status" value="1"/>
</dbReference>
<evidence type="ECO:0000256" key="3">
    <source>
        <dbReference type="ARBA" id="ARBA00022857"/>
    </source>
</evidence>
<dbReference type="FunFam" id="1.10.3730.10:FF:000001">
    <property type="entry name" value="Pyrroline-5-carboxylate reductase"/>
    <property type="match status" value="1"/>
</dbReference>
<evidence type="ECO:0000256" key="5">
    <source>
        <dbReference type="ARBA" id="ARBA00058118"/>
    </source>
</evidence>
<dbReference type="SUPFAM" id="SSF48179">
    <property type="entry name" value="6-phosphogluconate dehydrogenase C-terminal domain-like"/>
    <property type="match status" value="1"/>
</dbReference>
<comment type="function">
    <text evidence="5 6">Catalyzes the reduction of 1-pyrroline-5-carboxylate (PCA) to L-proline.</text>
</comment>
<dbReference type="GO" id="GO:0005737">
    <property type="term" value="C:cytoplasm"/>
    <property type="evidence" value="ECO:0007669"/>
    <property type="project" value="UniProtKB-SubCell"/>
</dbReference>
<evidence type="ECO:0000256" key="6">
    <source>
        <dbReference type="HAMAP-Rule" id="MF_01925"/>
    </source>
</evidence>
<dbReference type="Gene3D" id="1.10.3730.10">
    <property type="entry name" value="ProC C-terminal domain-like"/>
    <property type="match status" value="1"/>
</dbReference>
<dbReference type="InterPro" id="IPR029036">
    <property type="entry name" value="P5CR_dimer"/>
</dbReference>
<dbReference type="InterPro" id="IPR008927">
    <property type="entry name" value="6-PGluconate_DH-like_C_sf"/>
</dbReference>
<evidence type="ECO:0000256" key="7">
    <source>
        <dbReference type="NCBIfam" id="TIGR00112"/>
    </source>
</evidence>
<sequence length="271" mass="29821">MTLNITMIGAGSMAEALIGGWVKDSKVSPDSIMVTNYSNDFKLQELKKKYGISISRSVDELSEHADVVFLACKPKDWEKALDPFRFTMKQGTPLVSVMAGVTIQSMENFFGDHAIPVIRSIPNTSAIVQASMTPYSIGKWISLENKKAVTHLLQFVGQIAEVPEEKIDAMTALTGTGPAYIYYLMESMEKAAEKIGIDPELARHLVSQTLLGASIRVQENVFSPKSLYEQIMSPGGTTEAGFNVLKERGVQDAMVECIEKAYERSQELGNK</sequence>
<feature type="domain" description="Pyrroline-5-carboxylate reductase catalytic N-terminal" evidence="9">
    <location>
        <begin position="5"/>
        <end position="100"/>
    </location>
</feature>
<comment type="pathway">
    <text evidence="6">Amino-acid biosynthesis; L-proline biosynthesis; L-proline from L-glutamate 5-semialdehyde: step 1/1.</text>
</comment>
<name>A0A3A9KDI8_9BACI</name>
<proteinExistence type="inferred from homology"/>
<evidence type="ECO:0000313" key="12">
    <source>
        <dbReference type="Proteomes" id="UP000281498"/>
    </source>
</evidence>
<dbReference type="InterPro" id="IPR000304">
    <property type="entry name" value="Pyrroline-COOH_reductase"/>
</dbReference>
<comment type="similarity">
    <text evidence="1 6">Belongs to the pyrroline-5-carboxylate reductase family.</text>
</comment>
<evidence type="ECO:0000256" key="2">
    <source>
        <dbReference type="ARBA" id="ARBA00022650"/>
    </source>
</evidence>
<dbReference type="EMBL" id="PDOE01000001">
    <property type="protein sequence ID" value="RKL68810.1"/>
    <property type="molecule type" value="Genomic_DNA"/>
</dbReference>
<evidence type="ECO:0000256" key="1">
    <source>
        <dbReference type="ARBA" id="ARBA00005525"/>
    </source>
</evidence>
<keyword evidence="2 6" id="KW-0641">Proline biosynthesis</keyword>
<evidence type="ECO:0000259" key="10">
    <source>
        <dbReference type="Pfam" id="PF14748"/>
    </source>
</evidence>
<protein>
    <recommendedName>
        <fullName evidence="6 7">Pyrroline-5-carboxylate reductase</fullName>
        <shortName evidence="6">P5C reductase</shortName>
        <shortName evidence="6">P5CR</shortName>
        <ecNumber evidence="6 7">1.5.1.2</ecNumber>
    </recommendedName>
    <alternativeName>
        <fullName evidence="6">PCA reductase</fullName>
    </alternativeName>
</protein>